<keyword evidence="3" id="KW-0238">DNA-binding</keyword>
<feature type="domain" description="Response regulatory" evidence="2">
    <location>
        <begin position="4"/>
        <end position="47"/>
    </location>
</feature>
<dbReference type="InterPro" id="IPR011006">
    <property type="entry name" value="CheY-like_superfamily"/>
</dbReference>
<evidence type="ECO:0000313" key="4">
    <source>
        <dbReference type="Proteomes" id="UP000308444"/>
    </source>
</evidence>
<dbReference type="GO" id="GO:0000160">
    <property type="term" value="P:phosphorelay signal transduction system"/>
    <property type="evidence" value="ECO:0007669"/>
    <property type="project" value="InterPro"/>
</dbReference>
<protein>
    <submittedName>
        <fullName evidence="3">DNA-binding response regulator</fullName>
    </submittedName>
</protein>
<evidence type="ECO:0000259" key="2">
    <source>
        <dbReference type="PROSITE" id="PS50110"/>
    </source>
</evidence>
<feature type="non-terminal residue" evidence="3">
    <location>
        <position position="47"/>
    </location>
</feature>
<dbReference type="EMBL" id="SZOH01005260">
    <property type="protein sequence ID" value="TKI80260.1"/>
    <property type="molecule type" value="Genomic_DNA"/>
</dbReference>
<dbReference type="Gene3D" id="3.40.50.2300">
    <property type="match status" value="1"/>
</dbReference>
<accession>A0A9X8ZZS4</accession>
<proteinExistence type="predicted"/>
<dbReference type="Proteomes" id="UP000308444">
    <property type="component" value="Unassembled WGS sequence"/>
</dbReference>
<organism evidence="3 4">
    <name type="scientific">Bacillus cereus</name>
    <dbReference type="NCBI Taxonomy" id="1396"/>
    <lineage>
        <taxon>Bacteria</taxon>
        <taxon>Bacillati</taxon>
        <taxon>Bacillota</taxon>
        <taxon>Bacilli</taxon>
        <taxon>Bacillales</taxon>
        <taxon>Bacillaceae</taxon>
        <taxon>Bacillus</taxon>
        <taxon>Bacillus cereus group</taxon>
    </lineage>
</organism>
<dbReference type="SUPFAM" id="SSF52172">
    <property type="entry name" value="CheY-like"/>
    <property type="match status" value="1"/>
</dbReference>
<dbReference type="AlphaFoldDB" id="A0A9X8ZZS4"/>
<sequence>MNKKILLVEDDEALGIAIEFSLRNEGYEVIRASSVKEAKHQFVHNTF</sequence>
<name>A0A9X8ZZS4_BACCE</name>
<dbReference type="PROSITE" id="PS50110">
    <property type="entry name" value="RESPONSE_REGULATORY"/>
    <property type="match status" value="1"/>
</dbReference>
<gene>
    <name evidence="3" type="ORF">FC695_43955</name>
</gene>
<reference evidence="3 4" key="1">
    <citation type="journal article" date="2019" name="Environ. Microbiol.">
        <title>An active ?-lactamase is a part of an orchestrated cell wall stress resistance network of Bacillus subtilis and related rhizosphere species.</title>
        <authorList>
            <person name="Bucher T."/>
            <person name="Keren-Paz A."/>
            <person name="Hausser J."/>
            <person name="Olender T."/>
            <person name="Cytryn E."/>
            <person name="Kolodkin-Gal I."/>
        </authorList>
    </citation>
    <scope>NUCLEOTIDE SEQUENCE [LARGE SCALE GENOMIC DNA]</scope>
    <source>
        <strain evidence="3 4">I32</strain>
    </source>
</reference>
<evidence type="ECO:0000313" key="3">
    <source>
        <dbReference type="EMBL" id="TKI80260.1"/>
    </source>
</evidence>
<dbReference type="InterPro" id="IPR001789">
    <property type="entry name" value="Sig_transdc_resp-reg_receiver"/>
</dbReference>
<evidence type="ECO:0000256" key="1">
    <source>
        <dbReference type="PROSITE-ProRule" id="PRU00169"/>
    </source>
</evidence>
<dbReference type="GO" id="GO:0003677">
    <property type="term" value="F:DNA binding"/>
    <property type="evidence" value="ECO:0007669"/>
    <property type="project" value="UniProtKB-KW"/>
</dbReference>
<comment type="caution">
    <text evidence="3">The sequence shown here is derived from an EMBL/GenBank/DDBJ whole genome shotgun (WGS) entry which is preliminary data.</text>
</comment>
<comment type="caution">
    <text evidence="1">Lacks conserved residue(s) required for the propagation of feature annotation.</text>
</comment>